<dbReference type="OMA" id="RDFQSGW"/>
<dbReference type="OrthoDB" id="331240at2759"/>
<feature type="region of interest" description="Disordered" evidence="1">
    <location>
        <begin position="448"/>
        <end position="556"/>
    </location>
</feature>
<accession>F0VNK3</accession>
<sequence length="722" mass="76888">MMFHRRPNAGGALDGAVDAASEGGDQRAQCVRFCATMFLVLSTLFIIRVQQERYEHSSKNAYRVVYKYPWEHGSFLKDEHSQLQLVYLHPAFSVLPTFVESLDDVSLLTQPLGMRRPASAASPRFFHSAAPPNAFQGNVSVSSRLPSENLAFPAETVASEWLSRQDLGSNWLLFFRASAPESAGPDPTDAAKPRPEATPSVSPASGLQAPGTGSPGGDGDAASRAWAGSLSTGAGSIVGVVMDSRLFRRVRLPGCSSTSAAMFADHCFIAVVRFPLHFCFDSASVLGSHGDASGGLPAAQPSFLDISWTCMAPPAATAGAAVGAAPRGDAGEDSTSLHCIHVVSGLSVGSIQRYMDRVTANVQHYASLRASPLSPSSSSSLASHFGLGDRDEAGGSRKAREGTERRDEAGTRRPRALRDVGTVAYFCGNPVRQLLALDTAGSRLFFAQPVPRRPSATGEGEDVPGPTRRMSSADGRGAAGGEGSGFRGGEPEDVAPRPGGGERAGDESLPVEPSLSLHPEPGELSRRQAERRAAAEDAASPVGTERGGGDPAAPARFAQPVAPLENAFSSLWGMQGRDASLCIAAVSLEESYREVTECREVRNQVAIDLGDGAPAEAAWRGVWLHYDARNSSVVLFSFDHWRAQDLVLTSMHADTMQLKFSLRFRDFQSGWFLSSEDSSSGKILLIGDRPPYMGTLQSIDVETGFREHADLHRASAFATREK</sequence>
<feature type="compositionally biased region" description="Low complexity" evidence="1">
    <location>
        <begin position="370"/>
        <end position="383"/>
    </location>
</feature>
<dbReference type="AlphaFoldDB" id="F0VNK3"/>
<feature type="compositionally biased region" description="Basic and acidic residues" evidence="1">
    <location>
        <begin position="520"/>
        <end position="535"/>
    </location>
</feature>
<feature type="compositionally biased region" description="Gly residues" evidence="1">
    <location>
        <begin position="477"/>
        <end position="488"/>
    </location>
</feature>
<proteinExistence type="predicted"/>
<evidence type="ECO:0000256" key="1">
    <source>
        <dbReference type="SAM" id="MobiDB-lite"/>
    </source>
</evidence>
<dbReference type="VEuPathDB" id="ToxoDB:NCLIV_057220"/>
<dbReference type="EMBL" id="LN714486">
    <property type="protein sequence ID" value="CEL70031.1"/>
    <property type="molecule type" value="Genomic_DNA"/>
</dbReference>
<evidence type="ECO:0000313" key="3">
    <source>
        <dbReference type="EMBL" id="CEL70031.1"/>
    </source>
</evidence>
<gene>
    <name evidence="3" type="ORF">BN1204_057220</name>
    <name evidence="2" type="ORF">NCLIV_057220</name>
</gene>
<name>F0VNK3_NEOCL</name>
<dbReference type="Proteomes" id="UP000007494">
    <property type="component" value="Chromosome XI"/>
</dbReference>
<reference evidence="2" key="1">
    <citation type="submission" date="2011-02" db="EMBL/GenBank/DDBJ databases">
        <authorList>
            <person name="Aslett M."/>
        </authorList>
    </citation>
    <scope>NUCLEOTIDE SEQUENCE</scope>
    <source>
        <strain evidence="2">Liverpool</strain>
    </source>
</reference>
<feature type="compositionally biased region" description="Basic and acidic residues" evidence="1">
    <location>
        <begin position="387"/>
        <end position="411"/>
    </location>
</feature>
<dbReference type="RefSeq" id="XP_003885327.1">
    <property type="nucleotide sequence ID" value="XM_003885278.1"/>
</dbReference>
<keyword evidence="4" id="KW-1185">Reference proteome</keyword>
<protein>
    <submittedName>
        <fullName evidence="2">Uncharacterized protein</fullName>
    </submittedName>
</protein>
<dbReference type="EMBL" id="FR823392">
    <property type="protein sequence ID" value="CBZ55299.1"/>
    <property type="molecule type" value="Genomic_DNA"/>
</dbReference>
<reference evidence="3" key="4">
    <citation type="journal article" date="2015" name="PLoS ONE">
        <title>Comprehensive Evaluation of Toxoplasma gondii VEG and Neospora caninum LIV Genomes with Tachyzoite Stage Transcriptome and Proteome Defines Novel Transcript Features.</title>
        <authorList>
            <person name="Ramaprasad A."/>
            <person name="Mourier T."/>
            <person name="Naeem R."/>
            <person name="Malas T.B."/>
            <person name="Moussa E."/>
            <person name="Panigrahi A."/>
            <person name="Vermont S.J."/>
            <person name="Otto T.D."/>
            <person name="Wastling J."/>
            <person name="Pain A."/>
        </authorList>
    </citation>
    <scope>NUCLEOTIDE SEQUENCE</scope>
    <source>
        <strain evidence="3">Liverpool</strain>
    </source>
</reference>
<evidence type="ECO:0000313" key="2">
    <source>
        <dbReference type="EMBL" id="CBZ55299.1"/>
    </source>
</evidence>
<dbReference type="GeneID" id="13440712"/>
<dbReference type="InParanoid" id="F0VNK3"/>
<organism evidence="2 4">
    <name type="scientific">Neospora caninum (strain Liverpool)</name>
    <dbReference type="NCBI Taxonomy" id="572307"/>
    <lineage>
        <taxon>Eukaryota</taxon>
        <taxon>Sar</taxon>
        <taxon>Alveolata</taxon>
        <taxon>Apicomplexa</taxon>
        <taxon>Conoidasida</taxon>
        <taxon>Coccidia</taxon>
        <taxon>Eucoccidiorida</taxon>
        <taxon>Eimeriorina</taxon>
        <taxon>Sarcocystidae</taxon>
        <taxon>Neospora</taxon>
    </lineage>
</organism>
<reference evidence="4" key="3">
    <citation type="journal article" date="2012" name="PLoS Pathog.">
        <title>Comparative genomics of the apicomplexan parasites Toxoplasma gondii and Neospora caninum: Coccidia differing in host range and transmission strategy.</title>
        <authorList>
            <person name="Reid A.J."/>
            <person name="Vermont S.J."/>
            <person name="Cotton J.A."/>
            <person name="Harris D."/>
            <person name="Hill-Cawthorne G.A."/>
            <person name="Konen-Waisman S."/>
            <person name="Latham S.M."/>
            <person name="Mourier T."/>
            <person name="Norton R."/>
            <person name="Quail M.A."/>
            <person name="Sanders M."/>
            <person name="Shanmugam D."/>
            <person name="Sohal A."/>
            <person name="Wasmuth J.D."/>
            <person name="Brunk B."/>
            <person name="Grigg M.E."/>
            <person name="Howard J.C."/>
            <person name="Parkinson J."/>
            <person name="Roos D.S."/>
            <person name="Trees A.J."/>
            <person name="Berriman M."/>
            <person name="Pain A."/>
            <person name="Wastling J.M."/>
        </authorList>
    </citation>
    <scope>NUCLEOTIDE SEQUENCE [LARGE SCALE GENOMIC DNA]</scope>
    <source>
        <strain evidence="4">Liverpool</strain>
    </source>
</reference>
<evidence type="ECO:0000313" key="4">
    <source>
        <dbReference type="Proteomes" id="UP000007494"/>
    </source>
</evidence>
<feature type="region of interest" description="Disordered" evidence="1">
    <location>
        <begin position="182"/>
        <end position="225"/>
    </location>
</feature>
<reference evidence="2" key="2">
    <citation type="submission" date="2011-03" db="EMBL/GenBank/DDBJ databases">
        <title>Comparative genomics and transcriptomics of Neospora caninum and Toxoplasma gondii.</title>
        <authorList>
            <person name="Reid A.J."/>
            <person name="Sohal A."/>
            <person name="Harris D."/>
            <person name="Quail M."/>
            <person name="Sanders M."/>
            <person name="Berriman M."/>
            <person name="Wastling J.M."/>
            <person name="Pain A."/>
        </authorList>
    </citation>
    <scope>NUCLEOTIDE SEQUENCE</scope>
    <source>
        <strain evidence="2">Liverpool</strain>
    </source>
</reference>
<dbReference type="eggNOG" id="ENOG502SYYM">
    <property type="taxonomic scope" value="Eukaryota"/>
</dbReference>
<feature type="region of interest" description="Disordered" evidence="1">
    <location>
        <begin position="370"/>
        <end position="414"/>
    </location>
</feature>